<reference evidence="1" key="1">
    <citation type="submission" date="2021-02" db="EMBL/GenBank/DDBJ databases">
        <authorList>
            <person name="Dougan E. K."/>
            <person name="Rhodes N."/>
            <person name="Thang M."/>
            <person name="Chan C."/>
        </authorList>
    </citation>
    <scope>NUCLEOTIDE SEQUENCE</scope>
</reference>
<evidence type="ECO:0000313" key="1">
    <source>
        <dbReference type="EMBL" id="CAE8640318.1"/>
    </source>
</evidence>
<accession>A0A813HS35</accession>
<comment type="caution">
    <text evidence="1">The sequence shown here is derived from an EMBL/GenBank/DDBJ whole genome shotgun (WGS) entry which is preliminary data.</text>
</comment>
<evidence type="ECO:0000313" key="2">
    <source>
        <dbReference type="Proteomes" id="UP000626109"/>
    </source>
</evidence>
<feature type="non-terminal residue" evidence="1">
    <location>
        <position position="176"/>
    </location>
</feature>
<name>A0A813HS35_POLGL</name>
<dbReference type="EMBL" id="CAJNNW010001677">
    <property type="protein sequence ID" value="CAE8640318.1"/>
    <property type="molecule type" value="Genomic_DNA"/>
</dbReference>
<protein>
    <submittedName>
        <fullName evidence="1">Uncharacterized protein</fullName>
    </submittedName>
</protein>
<dbReference type="Proteomes" id="UP000626109">
    <property type="component" value="Unassembled WGS sequence"/>
</dbReference>
<gene>
    <name evidence="1" type="ORF">PGLA2088_LOCUS2092</name>
</gene>
<sequence length="176" mass="19480">PASHPRSEAMATGGLDSGTAADLIFQTQSLRPFLKHPGVQQAGSTGFLKPAPLEHRVPCDLPTEAAEGGRCVLLRPFLSTTLREDRGQKAGPRRRRIARSVLFWEYSRLSAETHNPGIRGGVCQPHQDRHRSHVRNLLQECRLQTLLSANFFVTLAHTLCFSLSPLIHTIHLCCFG</sequence>
<dbReference type="AlphaFoldDB" id="A0A813HS35"/>
<organism evidence="1 2">
    <name type="scientific">Polarella glacialis</name>
    <name type="common">Dinoflagellate</name>
    <dbReference type="NCBI Taxonomy" id="89957"/>
    <lineage>
        <taxon>Eukaryota</taxon>
        <taxon>Sar</taxon>
        <taxon>Alveolata</taxon>
        <taxon>Dinophyceae</taxon>
        <taxon>Suessiales</taxon>
        <taxon>Suessiaceae</taxon>
        <taxon>Polarella</taxon>
    </lineage>
</organism>
<proteinExistence type="predicted"/>